<keyword evidence="1" id="KW-0732">Signal</keyword>
<dbReference type="Pfam" id="PF07250">
    <property type="entry name" value="Glyoxal_oxid_N"/>
    <property type="match status" value="1"/>
</dbReference>
<dbReference type="Gene3D" id="2.60.40.10">
    <property type="entry name" value="Immunoglobulins"/>
    <property type="match status" value="1"/>
</dbReference>
<dbReference type="InterPro" id="IPR013783">
    <property type="entry name" value="Ig-like_fold"/>
</dbReference>
<evidence type="ECO:0000259" key="3">
    <source>
        <dbReference type="Pfam" id="PF09118"/>
    </source>
</evidence>
<evidence type="ECO:0000313" key="5">
    <source>
        <dbReference type="Proteomes" id="UP000621307"/>
    </source>
</evidence>
<dbReference type="InterPro" id="IPR014756">
    <property type="entry name" value="Ig_E-set"/>
</dbReference>
<gene>
    <name evidence="4" type="ORF">H6G14_30320</name>
</gene>
<dbReference type="SUPFAM" id="SSF81296">
    <property type="entry name" value="E set domains"/>
    <property type="match status" value="1"/>
</dbReference>
<sequence length="691" mass="76472">MSIKRRNALIILASNLGYWILGTQKSLAQSLPSVDLPLKPIKPTNPPINIDLSLFQIKGIDFLCVEPSFSSTRLRFSISRAFDIPLNVQIETSSTAFVINPRNTFTIPAGATIFEISLATLGIERGRSIRGGSLRILVSSNRFTQEKIVNIFVKQVRGEWKNGGNLELVGTHIAMMPNGQVLFFGYNSKGKHYDKEGQYQLWSSETRRPNGSSVKLLNWNPFCAGHSFLGDGRLFIAGGYKSGDPLRNSAADKVRTVSISNEGSRPTVRWDESYEKMEDKRWYPTCITLANGNSLIIGGSAPSPFSDWTDTNEDIEFFDVRQNRLIQKRETRQDYPRDEKFRRPSGDRRQIIENGRRLAGLYSLTHLLPSTPEDNAPNGLLFVLTEMFARVYNPNSNTIIGLKIDVGGFRTWWTQGSSVLLPLNIDIEGNGPSQVRIIVFGGGSTGTKDKNQNAIDSASIFLYEIATKSLRIEGTIPLRKPRFMGDSILLPDGNILLVGGASKGYANENSEGIVSAELITPFAGSGLGTARTLASASITRGYHASAVLSPDGAVIVGGGTCGWKGGVTSEPTCEQFSVEVFEPPYFSCGSRPRIVSAPERLTYGESFEVESQGTNIREQIILIRCGSRTHSLDTDQRMLRLQARRRRDIPWILQARMPRNKTYAPPGPYMMFLLRDDEHGVPSTAKFVQIS</sequence>
<name>A0ABR8BP92_9NOSO</name>
<evidence type="ECO:0000313" key="4">
    <source>
        <dbReference type="EMBL" id="MBD2255504.1"/>
    </source>
</evidence>
<dbReference type="RefSeq" id="WP_190572440.1">
    <property type="nucleotide sequence ID" value="NZ_JACJQL010000101.1"/>
</dbReference>
<keyword evidence="5" id="KW-1185">Reference proteome</keyword>
<dbReference type="InterPro" id="IPR037293">
    <property type="entry name" value="Gal_Oxidase_central_sf"/>
</dbReference>
<dbReference type="SUPFAM" id="SSF50965">
    <property type="entry name" value="Galactose oxidase, central domain"/>
    <property type="match status" value="1"/>
</dbReference>
<dbReference type="EMBL" id="JACJQL010000101">
    <property type="protein sequence ID" value="MBD2255504.1"/>
    <property type="molecule type" value="Genomic_DNA"/>
</dbReference>
<dbReference type="PANTHER" id="PTHR32208:SF21">
    <property type="entry name" value="LOW QUALITY PROTEIN: ALDEHYDE OXIDASE GLOX-LIKE"/>
    <property type="match status" value="1"/>
</dbReference>
<dbReference type="InterPro" id="IPR011043">
    <property type="entry name" value="Gal_Oxase/kelch_b-propeller"/>
</dbReference>
<dbReference type="Proteomes" id="UP000621307">
    <property type="component" value="Unassembled WGS sequence"/>
</dbReference>
<dbReference type="InterPro" id="IPR015202">
    <property type="entry name" value="GO-like_E_set"/>
</dbReference>
<feature type="domain" description="Glyoxal oxidase N-terminal" evidence="2">
    <location>
        <begin position="377"/>
        <end position="585"/>
    </location>
</feature>
<evidence type="ECO:0000259" key="2">
    <source>
        <dbReference type="Pfam" id="PF07250"/>
    </source>
</evidence>
<comment type="caution">
    <text evidence="4">The sequence shown here is derived from an EMBL/GenBank/DDBJ whole genome shotgun (WGS) entry which is preliminary data.</text>
</comment>
<feature type="domain" description="Galactose oxidase-like Early set" evidence="3">
    <location>
        <begin position="591"/>
        <end position="690"/>
    </location>
</feature>
<dbReference type="InterPro" id="IPR009880">
    <property type="entry name" value="Glyoxal_oxidase_N"/>
</dbReference>
<dbReference type="CDD" id="cd02851">
    <property type="entry name" value="E_set_GO_C"/>
    <property type="match status" value="1"/>
</dbReference>
<dbReference type="PANTHER" id="PTHR32208">
    <property type="entry name" value="SECRETED PROTEIN-RELATED"/>
    <property type="match status" value="1"/>
</dbReference>
<dbReference type="Gene3D" id="2.130.10.80">
    <property type="entry name" value="Galactose oxidase/kelch, beta-propeller"/>
    <property type="match status" value="1"/>
</dbReference>
<accession>A0ABR8BP92</accession>
<protein>
    <submittedName>
        <fullName evidence="4">DUF1929 domain-containing protein</fullName>
    </submittedName>
</protein>
<evidence type="ECO:0000256" key="1">
    <source>
        <dbReference type="ARBA" id="ARBA00022729"/>
    </source>
</evidence>
<reference evidence="4 5" key="1">
    <citation type="journal article" date="2020" name="ISME J.">
        <title>Comparative genomics reveals insights into cyanobacterial evolution and habitat adaptation.</title>
        <authorList>
            <person name="Chen M.Y."/>
            <person name="Teng W.K."/>
            <person name="Zhao L."/>
            <person name="Hu C.X."/>
            <person name="Zhou Y.K."/>
            <person name="Han B.P."/>
            <person name="Song L.R."/>
            <person name="Shu W.S."/>
        </authorList>
    </citation>
    <scope>NUCLEOTIDE SEQUENCE [LARGE SCALE GENOMIC DNA]</scope>
    <source>
        <strain evidence="4 5">FACHB-3921</strain>
    </source>
</reference>
<proteinExistence type="predicted"/>
<dbReference type="Pfam" id="PF09118">
    <property type="entry name" value="GO-like_E_set"/>
    <property type="match status" value="1"/>
</dbReference>
<organism evidence="4 5">
    <name type="scientific">Nostoc parmelioides FACHB-3921</name>
    <dbReference type="NCBI Taxonomy" id="2692909"/>
    <lineage>
        <taxon>Bacteria</taxon>
        <taxon>Bacillati</taxon>
        <taxon>Cyanobacteriota</taxon>
        <taxon>Cyanophyceae</taxon>
        <taxon>Nostocales</taxon>
        <taxon>Nostocaceae</taxon>
        <taxon>Nostoc</taxon>
    </lineage>
</organism>